<dbReference type="GO" id="GO:0005576">
    <property type="term" value="C:extracellular region"/>
    <property type="evidence" value="ECO:0007669"/>
    <property type="project" value="UniProtKB-SubCell"/>
</dbReference>
<dbReference type="EMBL" id="KV875112">
    <property type="protein sequence ID" value="OIW22604.1"/>
    <property type="molecule type" value="Genomic_DNA"/>
</dbReference>
<dbReference type="GO" id="GO:0000272">
    <property type="term" value="P:polysaccharide catabolic process"/>
    <property type="evidence" value="ECO:0007669"/>
    <property type="project" value="UniProtKB-KW"/>
</dbReference>
<dbReference type="Gene3D" id="3.20.20.80">
    <property type="entry name" value="Glycosidases"/>
    <property type="match status" value="1"/>
</dbReference>
<dbReference type="PROSITE" id="PS01095">
    <property type="entry name" value="GH18_1"/>
    <property type="match status" value="1"/>
</dbReference>
<comment type="subcellular location">
    <subcellularLocation>
        <location evidence="2">Secreted</location>
    </subcellularLocation>
</comment>
<dbReference type="PANTHER" id="PTHR47700:SF2">
    <property type="entry name" value="CHITINASE"/>
    <property type="match status" value="1"/>
</dbReference>
<evidence type="ECO:0000256" key="10">
    <source>
        <dbReference type="ARBA" id="ARBA00023326"/>
    </source>
</evidence>
<evidence type="ECO:0000256" key="1">
    <source>
        <dbReference type="ARBA" id="ARBA00000822"/>
    </source>
</evidence>
<dbReference type="GO" id="GO:0008061">
    <property type="term" value="F:chitin binding"/>
    <property type="evidence" value="ECO:0007669"/>
    <property type="project" value="UniProtKB-KW"/>
</dbReference>
<sequence>MDVTSVDSSYTHIHFAFATIDESTWTVDTSKVNDQFELLKGMTGPKKILSFGGWSFSTDPDTYPIFRQGVTSANRQAFANNVVDFMVNNGLDGLDFDWEYLGAPDIPGIPPGNKDDGANYLEFLKIIHARLPAGKTLSIAASASFWYLKGFPIKDMAPVWITSFI</sequence>
<keyword evidence="7" id="KW-0843">Virulence</keyword>
<dbReference type="Pfam" id="PF00704">
    <property type="entry name" value="Glyco_hydro_18"/>
    <property type="match status" value="1"/>
</dbReference>
<dbReference type="OrthoDB" id="73875at2759"/>
<dbReference type="STRING" id="1408157.A0A1J7J0E0"/>
<dbReference type="InterPro" id="IPR001223">
    <property type="entry name" value="Glyco_hydro18_cat"/>
</dbReference>
<evidence type="ECO:0000256" key="2">
    <source>
        <dbReference type="ARBA" id="ARBA00004613"/>
    </source>
</evidence>
<evidence type="ECO:0000256" key="12">
    <source>
        <dbReference type="RuleBase" id="RU004453"/>
    </source>
</evidence>
<keyword evidence="4" id="KW-0147">Chitin-binding</keyword>
<comment type="catalytic activity">
    <reaction evidence="1">
        <text>Random endo-hydrolysis of N-acetyl-beta-D-glucosaminide (1-&gt;4)-beta-linkages in chitin and chitodextrins.</text>
        <dbReference type="EC" id="3.2.1.14"/>
    </reaction>
</comment>
<comment type="similarity">
    <text evidence="12">Belongs to the glycosyl hydrolase 18 family.</text>
</comment>
<keyword evidence="15" id="KW-1185">Reference proteome</keyword>
<organism evidence="14 15">
    <name type="scientific">Coniochaeta ligniaria NRRL 30616</name>
    <dbReference type="NCBI Taxonomy" id="1408157"/>
    <lineage>
        <taxon>Eukaryota</taxon>
        <taxon>Fungi</taxon>
        <taxon>Dikarya</taxon>
        <taxon>Ascomycota</taxon>
        <taxon>Pezizomycotina</taxon>
        <taxon>Sordariomycetes</taxon>
        <taxon>Sordariomycetidae</taxon>
        <taxon>Coniochaetales</taxon>
        <taxon>Coniochaetaceae</taxon>
        <taxon>Coniochaeta</taxon>
    </lineage>
</organism>
<dbReference type="InParanoid" id="A0A1J7J0E0"/>
<feature type="domain" description="GH18" evidence="13">
    <location>
        <begin position="1"/>
        <end position="165"/>
    </location>
</feature>
<reference evidence="14 15" key="1">
    <citation type="submission" date="2016-10" db="EMBL/GenBank/DDBJ databases">
        <title>Draft genome sequence of Coniochaeta ligniaria NRRL30616, a lignocellulolytic fungus for bioabatement of inhibitors in plant biomass hydrolysates.</title>
        <authorList>
            <consortium name="DOE Joint Genome Institute"/>
            <person name="Jimenez D.J."/>
            <person name="Hector R.E."/>
            <person name="Riley R."/>
            <person name="Sun H."/>
            <person name="Grigoriev I.V."/>
            <person name="Van Elsas J.D."/>
            <person name="Nichols N.N."/>
        </authorList>
    </citation>
    <scope>NUCLEOTIDE SEQUENCE [LARGE SCALE GENOMIC DNA]</scope>
    <source>
        <strain evidence="14 15">NRRL 30616</strain>
    </source>
</reference>
<dbReference type="PANTHER" id="PTHR47700">
    <property type="entry name" value="V CHITINASE, PUTATIVE (AFU_ORTHOLOGUE AFUA_6G13720)-RELATED"/>
    <property type="match status" value="1"/>
</dbReference>
<evidence type="ECO:0000259" key="13">
    <source>
        <dbReference type="PROSITE" id="PS51910"/>
    </source>
</evidence>
<protein>
    <submittedName>
        <fullName evidence="14">Glycoside hydrolase</fullName>
    </submittedName>
</protein>
<evidence type="ECO:0000256" key="8">
    <source>
        <dbReference type="ARBA" id="ARBA00023277"/>
    </source>
</evidence>
<dbReference type="AlphaFoldDB" id="A0A1J7J0E0"/>
<keyword evidence="6" id="KW-0146">Chitin degradation</keyword>
<evidence type="ECO:0000256" key="7">
    <source>
        <dbReference type="ARBA" id="ARBA00023026"/>
    </source>
</evidence>
<dbReference type="GO" id="GO:0006032">
    <property type="term" value="P:chitin catabolic process"/>
    <property type="evidence" value="ECO:0007669"/>
    <property type="project" value="UniProtKB-KW"/>
</dbReference>
<evidence type="ECO:0000256" key="5">
    <source>
        <dbReference type="ARBA" id="ARBA00022801"/>
    </source>
</evidence>
<evidence type="ECO:0000256" key="4">
    <source>
        <dbReference type="ARBA" id="ARBA00022669"/>
    </source>
</evidence>
<proteinExistence type="inferred from homology"/>
<evidence type="ECO:0000256" key="3">
    <source>
        <dbReference type="ARBA" id="ARBA00022525"/>
    </source>
</evidence>
<keyword evidence="10" id="KW-0624">Polysaccharide degradation</keyword>
<dbReference type="PROSITE" id="PS51910">
    <property type="entry name" value="GH18_2"/>
    <property type="match status" value="1"/>
</dbReference>
<dbReference type="Proteomes" id="UP000182658">
    <property type="component" value="Unassembled WGS sequence"/>
</dbReference>
<keyword evidence="3" id="KW-0964">Secreted</keyword>
<keyword evidence="5 11" id="KW-0378">Hydrolase</keyword>
<dbReference type="GO" id="GO:0008843">
    <property type="term" value="F:endochitinase activity"/>
    <property type="evidence" value="ECO:0007669"/>
    <property type="project" value="UniProtKB-EC"/>
</dbReference>
<dbReference type="InterPro" id="IPR053214">
    <property type="entry name" value="LysM12-like"/>
</dbReference>
<name>A0A1J7J0E0_9PEZI</name>
<evidence type="ECO:0000256" key="11">
    <source>
        <dbReference type="RuleBase" id="RU000489"/>
    </source>
</evidence>
<keyword evidence="8" id="KW-0119">Carbohydrate metabolism</keyword>
<evidence type="ECO:0000256" key="9">
    <source>
        <dbReference type="ARBA" id="ARBA00023295"/>
    </source>
</evidence>
<dbReference type="SUPFAM" id="SSF51445">
    <property type="entry name" value="(Trans)glycosidases"/>
    <property type="match status" value="1"/>
</dbReference>
<accession>A0A1J7J0E0</accession>
<evidence type="ECO:0000313" key="15">
    <source>
        <dbReference type="Proteomes" id="UP000182658"/>
    </source>
</evidence>
<evidence type="ECO:0000256" key="6">
    <source>
        <dbReference type="ARBA" id="ARBA00023024"/>
    </source>
</evidence>
<evidence type="ECO:0000313" key="14">
    <source>
        <dbReference type="EMBL" id="OIW22604.1"/>
    </source>
</evidence>
<keyword evidence="9 11" id="KW-0326">Glycosidase</keyword>
<dbReference type="InterPro" id="IPR001579">
    <property type="entry name" value="Glyco_hydro_18_chit_AS"/>
</dbReference>
<gene>
    <name evidence="14" type="ORF">CONLIGDRAFT_687432</name>
</gene>
<dbReference type="InterPro" id="IPR017853">
    <property type="entry name" value="GH"/>
</dbReference>